<evidence type="ECO:0000313" key="1">
    <source>
        <dbReference type="EMBL" id="CAK0864418.1"/>
    </source>
</evidence>
<reference evidence="1" key="1">
    <citation type="submission" date="2023-10" db="EMBL/GenBank/DDBJ databases">
        <authorList>
            <person name="Chen Y."/>
            <person name="Shah S."/>
            <person name="Dougan E. K."/>
            <person name="Thang M."/>
            <person name="Chan C."/>
        </authorList>
    </citation>
    <scope>NUCLEOTIDE SEQUENCE [LARGE SCALE GENOMIC DNA]</scope>
</reference>
<accession>A0ABN9UWF0</accession>
<organism evidence="1 2">
    <name type="scientific">Prorocentrum cordatum</name>
    <dbReference type="NCBI Taxonomy" id="2364126"/>
    <lineage>
        <taxon>Eukaryota</taxon>
        <taxon>Sar</taxon>
        <taxon>Alveolata</taxon>
        <taxon>Dinophyceae</taxon>
        <taxon>Prorocentrales</taxon>
        <taxon>Prorocentraceae</taxon>
        <taxon>Prorocentrum</taxon>
    </lineage>
</organism>
<gene>
    <name evidence="1" type="ORF">PCOR1329_LOCUS52325</name>
</gene>
<feature type="non-terminal residue" evidence="1">
    <location>
        <position position="1"/>
    </location>
</feature>
<sequence>VNAHVAAARWATHLLAMRKQLSMDVAMLNTTCERNPGEGSRNQAFLAHLQQRLRKLFHKIVRTICEAQKLCFRISHATHVLGQFGAPARQLFGAGATIVERGDIDDALGKIAQEGQARQKRTQGKVHAAWQKWAQDAFLNVAGLAHRTCK</sequence>
<proteinExistence type="predicted"/>
<evidence type="ECO:0000313" key="2">
    <source>
        <dbReference type="Proteomes" id="UP001189429"/>
    </source>
</evidence>
<feature type="non-terminal residue" evidence="1">
    <location>
        <position position="150"/>
    </location>
</feature>
<keyword evidence="2" id="KW-1185">Reference proteome</keyword>
<name>A0ABN9UWF0_9DINO</name>
<dbReference type="Proteomes" id="UP001189429">
    <property type="component" value="Unassembled WGS sequence"/>
</dbReference>
<dbReference type="EMBL" id="CAUYUJ010016364">
    <property type="protein sequence ID" value="CAK0864418.1"/>
    <property type="molecule type" value="Genomic_DNA"/>
</dbReference>
<protein>
    <submittedName>
        <fullName evidence="1">Uncharacterized protein</fullName>
    </submittedName>
</protein>
<comment type="caution">
    <text evidence="1">The sequence shown here is derived from an EMBL/GenBank/DDBJ whole genome shotgun (WGS) entry which is preliminary data.</text>
</comment>